<organism evidence="18 19">
    <name type="scientific">Flavobacterium aquatile LMG 4008 = ATCC 11947</name>
    <dbReference type="NCBI Taxonomy" id="1453498"/>
    <lineage>
        <taxon>Bacteria</taxon>
        <taxon>Pseudomonadati</taxon>
        <taxon>Bacteroidota</taxon>
        <taxon>Flavobacteriia</taxon>
        <taxon>Flavobacteriales</taxon>
        <taxon>Flavobacteriaceae</taxon>
        <taxon>Flavobacterium</taxon>
    </lineage>
</organism>
<dbReference type="InterPro" id="IPR049712">
    <property type="entry name" value="Poly_export"/>
</dbReference>
<dbReference type="GO" id="GO:0046930">
    <property type="term" value="C:pore complex"/>
    <property type="evidence" value="ECO:0007669"/>
    <property type="project" value="UniProtKB-KW"/>
</dbReference>
<dbReference type="Gene3D" id="3.10.560.10">
    <property type="entry name" value="Outer membrane lipoprotein wza domain like"/>
    <property type="match status" value="1"/>
</dbReference>
<keyword evidence="9" id="KW-0406">Ion transport</keyword>
<dbReference type="InterPro" id="IPR054765">
    <property type="entry name" value="SLBB_dom"/>
</dbReference>
<evidence type="ECO:0000313" key="19">
    <source>
        <dbReference type="Proteomes" id="UP000029554"/>
    </source>
</evidence>
<dbReference type="EMBL" id="JRHH01000004">
    <property type="protein sequence ID" value="KGD67605.1"/>
    <property type="molecule type" value="Genomic_DNA"/>
</dbReference>
<keyword evidence="12" id="KW-0564">Palmitate</keyword>
<keyword evidence="3" id="KW-0813">Transport</keyword>
<evidence type="ECO:0000256" key="5">
    <source>
        <dbReference type="ARBA" id="ARBA00022597"/>
    </source>
</evidence>
<dbReference type="GO" id="GO:0015159">
    <property type="term" value="F:polysaccharide transmembrane transporter activity"/>
    <property type="evidence" value="ECO:0007669"/>
    <property type="project" value="InterPro"/>
</dbReference>
<dbReference type="PROSITE" id="PS51257">
    <property type="entry name" value="PROKAR_LIPOPROTEIN"/>
    <property type="match status" value="1"/>
</dbReference>
<evidence type="ECO:0000256" key="4">
    <source>
        <dbReference type="ARBA" id="ARBA00022452"/>
    </source>
</evidence>
<keyword evidence="5" id="KW-0762">Sugar transport</keyword>
<dbReference type="GO" id="GO:0015288">
    <property type="term" value="F:porin activity"/>
    <property type="evidence" value="ECO:0007669"/>
    <property type="project" value="UniProtKB-KW"/>
</dbReference>
<reference evidence="18 19" key="1">
    <citation type="submission" date="2014-09" db="EMBL/GenBank/DDBJ databases">
        <title>Whole Genome Shotgun of Flavobacterium aquatile LMG 4008.</title>
        <authorList>
            <person name="Gale A.N."/>
            <person name="Pipes S.E."/>
            <person name="Newman J.D."/>
        </authorList>
    </citation>
    <scope>NUCLEOTIDE SEQUENCE [LARGE SCALE GENOMIC DNA]</scope>
    <source>
        <strain evidence="18 19">LMG 4008</strain>
    </source>
</reference>
<dbReference type="RefSeq" id="WP_035126950.1">
    <property type="nucleotide sequence ID" value="NZ_JRHH01000004.1"/>
</dbReference>
<dbReference type="AlphaFoldDB" id="A0A095UYI8"/>
<gene>
    <name evidence="18" type="ORF">LG45_10800</name>
</gene>
<keyword evidence="4" id="KW-1134">Transmembrane beta strand</keyword>
<evidence type="ECO:0000256" key="1">
    <source>
        <dbReference type="ARBA" id="ARBA00004571"/>
    </source>
</evidence>
<evidence type="ECO:0000256" key="7">
    <source>
        <dbReference type="ARBA" id="ARBA00022729"/>
    </source>
</evidence>
<evidence type="ECO:0000256" key="13">
    <source>
        <dbReference type="ARBA" id="ARBA00023237"/>
    </source>
</evidence>
<sequence length="255" mass="28768">MNATKTNFFLSIFGLFFFYSCSSKKEILYFTDIDYKKQDQNVYTVNKIQPNDILSIIVSSSSSELSMMYNLNQDQNQNSSLFQGYLVSQEGKITLPILGKILVTGISLEELESLLMKKLIDEKHLKEPIVTVRLMNAKFTVLGEVNQPGTYKYTEPQISILQALGYAGDLTINGKRENVLLIREENNIKSYIMIDLTSKNWFSSPHYYIKPNDIIYVNPNGPKVKTAGYVGNLGTFISVVSVSVSLVLTIILLSK</sequence>
<dbReference type="InterPro" id="IPR003715">
    <property type="entry name" value="Poly_export_N"/>
</dbReference>
<evidence type="ECO:0000256" key="8">
    <source>
        <dbReference type="ARBA" id="ARBA00023047"/>
    </source>
</evidence>
<proteinExistence type="inferred from homology"/>
<dbReference type="GO" id="GO:0006811">
    <property type="term" value="P:monoatomic ion transport"/>
    <property type="evidence" value="ECO:0007669"/>
    <property type="project" value="UniProtKB-KW"/>
</dbReference>
<feature type="transmembrane region" description="Helical" evidence="15">
    <location>
        <begin position="229"/>
        <end position="253"/>
    </location>
</feature>
<feature type="domain" description="Polysaccharide export protein N-terminal" evidence="16">
    <location>
        <begin position="47"/>
        <end position="134"/>
    </location>
</feature>
<keyword evidence="8" id="KW-0625">Polysaccharide transport</keyword>
<name>A0A095UYI8_9FLAO</name>
<keyword evidence="13" id="KW-0998">Cell outer membrane</keyword>
<evidence type="ECO:0000259" key="17">
    <source>
        <dbReference type="Pfam" id="PF22461"/>
    </source>
</evidence>
<keyword evidence="7" id="KW-0732">Signal</keyword>
<dbReference type="PANTHER" id="PTHR33619:SF3">
    <property type="entry name" value="POLYSACCHARIDE EXPORT PROTEIN GFCE-RELATED"/>
    <property type="match status" value="1"/>
</dbReference>
<dbReference type="GO" id="GO:0009279">
    <property type="term" value="C:cell outer membrane"/>
    <property type="evidence" value="ECO:0007669"/>
    <property type="project" value="UniProtKB-SubCell"/>
</dbReference>
<dbReference type="Proteomes" id="UP000029554">
    <property type="component" value="Unassembled WGS sequence"/>
</dbReference>
<dbReference type="Pfam" id="PF02563">
    <property type="entry name" value="Poly_export"/>
    <property type="match status" value="1"/>
</dbReference>
<evidence type="ECO:0000256" key="11">
    <source>
        <dbReference type="ARBA" id="ARBA00023136"/>
    </source>
</evidence>
<evidence type="ECO:0000256" key="12">
    <source>
        <dbReference type="ARBA" id="ARBA00023139"/>
    </source>
</evidence>
<dbReference type="STRING" id="1453498.LG45_10800"/>
<keyword evidence="6 15" id="KW-0812">Transmembrane</keyword>
<evidence type="ECO:0000256" key="15">
    <source>
        <dbReference type="SAM" id="Phobius"/>
    </source>
</evidence>
<comment type="caution">
    <text evidence="18">The sequence shown here is derived from an EMBL/GenBank/DDBJ whole genome shotgun (WGS) entry which is preliminary data.</text>
</comment>
<protein>
    <submittedName>
        <fullName evidence="18">Uncharacterized protein</fullName>
    </submittedName>
</protein>
<keyword evidence="14" id="KW-0449">Lipoprotein</keyword>
<accession>A0A095UYI8</accession>
<evidence type="ECO:0000256" key="9">
    <source>
        <dbReference type="ARBA" id="ARBA00023065"/>
    </source>
</evidence>
<evidence type="ECO:0000256" key="14">
    <source>
        <dbReference type="ARBA" id="ARBA00023288"/>
    </source>
</evidence>
<dbReference type="eggNOG" id="COG1596">
    <property type="taxonomic scope" value="Bacteria"/>
</dbReference>
<evidence type="ECO:0000259" key="16">
    <source>
        <dbReference type="Pfam" id="PF02563"/>
    </source>
</evidence>
<feature type="domain" description="SLBB" evidence="17">
    <location>
        <begin position="138"/>
        <end position="217"/>
    </location>
</feature>
<dbReference type="PANTHER" id="PTHR33619">
    <property type="entry name" value="POLYSACCHARIDE EXPORT PROTEIN GFCE-RELATED"/>
    <property type="match status" value="1"/>
</dbReference>
<keyword evidence="19" id="KW-1185">Reference proteome</keyword>
<comment type="similarity">
    <text evidence="2">Belongs to the BexD/CtrA/VexA family.</text>
</comment>
<evidence type="ECO:0000256" key="3">
    <source>
        <dbReference type="ARBA" id="ARBA00022448"/>
    </source>
</evidence>
<evidence type="ECO:0000256" key="6">
    <source>
        <dbReference type="ARBA" id="ARBA00022692"/>
    </source>
</evidence>
<comment type="subcellular location">
    <subcellularLocation>
        <location evidence="1">Cell outer membrane</location>
        <topology evidence="1">Multi-pass membrane protein</topology>
    </subcellularLocation>
</comment>
<evidence type="ECO:0000256" key="2">
    <source>
        <dbReference type="ARBA" id="ARBA00009450"/>
    </source>
</evidence>
<dbReference type="OrthoDB" id="662756at2"/>
<keyword evidence="10" id="KW-0626">Porin</keyword>
<dbReference type="Pfam" id="PF22461">
    <property type="entry name" value="SLBB_2"/>
    <property type="match status" value="1"/>
</dbReference>
<evidence type="ECO:0000313" key="18">
    <source>
        <dbReference type="EMBL" id="KGD67605.1"/>
    </source>
</evidence>
<keyword evidence="11 15" id="KW-0472">Membrane</keyword>
<evidence type="ECO:0000256" key="10">
    <source>
        <dbReference type="ARBA" id="ARBA00023114"/>
    </source>
</evidence>
<keyword evidence="15" id="KW-1133">Transmembrane helix</keyword>